<sequence length="227" mass="24604">MSAPTTEHIATTRGGTEWHIAGEWFDVCSCNSPCPCTFAQPPTNNHCEVLWAYRINSGHYGGTPMAGLHVVLLAGFDGNLWGGAMLDCGFFFDARANEIQRAALVNIFTGKAGSWMSQFVPTHVRQVNGVEFADIAVEIDSKLERWSVKIDDRVDASGTPMYGPTSDQSKLLQSFNPPGSEVGPTTAPVTWGTGMGGRWTAFGFEQNIPAGQASKHIPFDWHGTDHS</sequence>
<name>A0ABM8XR84_9BURK</name>
<accession>A0ABM8XR84</accession>
<dbReference type="InterPro" id="IPR014581">
    <property type="entry name" value="UCP033303"/>
</dbReference>
<reference evidence="1 2" key="1">
    <citation type="submission" date="2021-08" db="EMBL/GenBank/DDBJ databases">
        <authorList>
            <person name="Peeters C."/>
        </authorList>
    </citation>
    <scope>NUCLEOTIDE SEQUENCE [LARGE SCALE GENOMIC DNA]</scope>
    <source>
        <strain evidence="1 2">LMG 32289</strain>
    </source>
</reference>
<dbReference type="PIRSF" id="PIRSF033303">
    <property type="entry name" value="UCP033303"/>
    <property type="match status" value="1"/>
</dbReference>
<protein>
    <recommendedName>
        <fullName evidence="3">DUF1326 domain-containing protein</fullName>
    </recommendedName>
</protein>
<evidence type="ECO:0000313" key="1">
    <source>
        <dbReference type="EMBL" id="CAG9182767.1"/>
    </source>
</evidence>
<dbReference type="EMBL" id="CAJZAG010000011">
    <property type="protein sequence ID" value="CAG9182767.1"/>
    <property type="molecule type" value="Genomic_DNA"/>
</dbReference>
<dbReference type="Pfam" id="PF07040">
    <property type="entry name" value="DUF1326"/>
    <property type="match status" value="1"/>
</dbReference>
<keyword evidence="2" id="KW-1185">Reference proteome</keyword>
<dbReference type="RefSeq" id="WP_223993622.1">
    <property type="nucleotide sequence ID" value="NZ_CAJZAG010000011.1"/>
</dbReference>
<proteinExistence type="predicted"/>
<gene>
    <name evidence="1" type="ORF">LMG32289_05189</name>
</gene>
<organism evidence="1 2">
    <name type="scientific">Cupriavidus pampae</name>
    <dbReference type="NCBI Taxonomy" id="659251"/>
    <lineage>
        <taxon>Bacteria</taxon>
        <taxon>Pseudomonadati</taxon>
        <taxon>Pseudomonadota</taxon>
        <taxon>Betaproteobacteria</taxon>
        <taxon>Burkholderiales</taxon>
        <taxon>Burkholderiaceae</taxon>
        <taxon>Cupriavidus</taxon>
    </lineage>
</organism>
<comment type="caution">
    <text evidence="1">The sequence shown here is derived from an EMBL/GenBank/DDBJ whole genome shotgun (WGS) entry which is preliminary data.</text>
</comment>
<evidence type="ECO:0000313" key="2">
    <source>
        <dbReference type="Proteomes" id="UP000706525"/>
    </source>
</evidence>
<evidence type="ECO:0008006" key="3">
    <source>
        <dbReference type="Google" id="ProtNLM"/>
    </source>
</evidence>
<dbReference type="Proteomes" id="UP000706525">
    <property type="component" value="Unassembled WGS sequence"/>
</dbReference>
<dbReference type="InterPro" id="IPR009758">
    <property type="entry name" value="DUF1326"/>
</dbReference>